<dbReference type="SUPFAM" id="SSF52833">
    <property type="entry name" value="Thioredoxin-like"/>
    <property type="match status" value="1"/>
</dbReference>
<dbReference type="PANTHER" id="PTHR13274">
    <property type="entry name" value="MITOCHONDRIAL RIBOSOMAL PROTEIN S25"/>
    <property type="match status" value="1"/>
</dbReference>
<evidence type="ECO:0000313" key="7">
    <source>
        <dbReference type="EMBL" id="CAZ84385.1"/>
    </source>
</evidence>
<sequence length="226" mass="25491">MIFEPRFLAPPPAAVMKDRVVLCFRLDLLVACFGGSRGGGTEIATPRSEHRKPQTKPPSKMVSTKIRMFHLRSRLALIRAGTGAAILPPEVRKLGLTFAMKNTDGHMGPRKFWRNYLPRLKYHNPNVDMQVHRDRESGGDAMLVIEFDGGKTETIDVKHKHENDIVRAVLESTKAKPVPTSEEDAEIVAQYELYKVRMEEQLKINKRKRAERRAEKSAIGGIGRPA</sequence>
<dbReference type="InParanoid" id="D5GIP2"/>
<dbReference type="InterPro" id="IPR007741">
    <property type="entry name" value="Ribosomal_mL43/mS25/NADH_DH"/>
</dbReference>
<dbReference type="EMBL" id="FN430328">
    <property type="protein sequence ID" value="CAZ84385.1"/>
    <property type="molecule type" value="Genomic_DNA"/>
</dbReference>
<dbReference type="GO" id="GO:0005739">
    <property type="term" value="C:mitochondrion"/>
    <property type="evidence" value="ECO:0007669"/>
    <property type="project" value="UniProtKB-SubCell"/>
</dbReference>
<dbReference type="SMART" id="SM00916">
    <property type="entry name" value="L51_S25_CI-B8"/>
    <property type="match status" value="1"/>
</dbReference>
<dbReference type="GO" id="GO:0005840">
    <property type="term" value="C:ribosome"/>
    <property type="evidence" value="ECO:0007669"/>
    <property type="project" value="UniProtKB-KW"/>
</dbReference>
<feature type="region of interest" description="Disordered" evidence="5">
    <location>
        <begin position="40"/>
        <end position="61"/>
    </location>
</feature>
<dbReference type="STRING" id="656061.D5GIP2"/>
<dbReference type="KEGG" id="tml:GSTUM_00008594001"/>
<keyword evidence="3" id="KW-0496">Mitochondrion</keyword>
<keyword evidence="8" id="KW-1185">Reference proteome</keyword>
<protein>
    <submittedName>
        <fullName evidence="7">(Perigord truffle) hypothetical protein</fullName>
    </submittedName>
</protein>
<dbReference type="OMA" id="ECTIART"/>
<dbReference type="eggNOG" id="ENOG502SDFJ">
    <property type="taxonomic scope" value="Eukaryota"/>
</dbReference>
<comment type="subcellular location">
    <subcellularLocation>
        <location evidence="1">Mitochondrion</location>
    </subcellularLocation>
</comment>
<keyword evidence="4" id="KW-0687">Ribonucleoprotein</keyword>
<dbReference type="Proteomes" id="UP000006911">
    <property type="component" value="Unassembled WGS sequence"/>
</dbReference>
<evidence type="ECO:0000256" key="5">
    <source>
        <dbReference type="SAM" id="MobiDB-lite"/>
    </source>
</evidence>
<evidence type="ECO:0000256" key="1">
    <source>
        <dbReference type="ARBA" id="ARBA00004173"/>
    </source>
</evidence>
<dbReference type="InterPro" id="IPR036249">
    <property type="entry name" value="Thioredoxin-like_sf"/>
</dbReference>
<accession>D5GIP2</accession>
<feature type="region of interest" description="Disordered" evidence="5">
    <location>
        <begin position="206"/>
        <end position="226"/>
    </location>
</feature>
<dbReference type="PANTHER" id="PTHR13274:SF2">
    <property type="entry name" value="SMALL RIBOSOMAL SUBUNIT PROTEIN MS25"/>
    <property type="match status" value="1"/>
</dbReference>
<evidence type="ECO:0000256" key="3">
    <source>
        <dbReference type="ARBA" id="ARBA00023128"/>
    </source>
</evidence>
<evidence type="ECO:0000259" key="6">
    <source>
        <dbReference type="SMART" id="SM00916"/>
    </source>
</evidence>
<keyword evidence="2" id="KW-0689">Ribosomal protein</keyword>
<name>D5GIP2_TUBMM</name>
<organism evidence="7 8">
    <name type="scientific">Tuber melanosporum (strain Mel28)</name>
    <name type="common">Perigord black truffle</name>
    <dbReference type="NCBI Taxonomy" id="656061"/>
    <lineage>
        <taxon>Eukaryota</taxon>
        <taxon>Fungi</taxon>
        <taxon>Dikarya</taxon>
        <taxon>Ascomycota</taxon>
        <taxon>Pezizomycotina</taxon>
        <taxon>Pezizomycetes</taxon>
        <taxon>Pezizales</taxon>
        <taxon>Tuberaceae</taxon>
        <taxon>Tuber</taxon>
    </lineage>
</organism>
<proteinExistence type="predicted"/>
<dbReference type="InterPro" id="IPR040049">
    <property type="entry name" value="Ribosomal_mS25/mL61"/>
</dbReference>
<dbReference type="GO" id="GO:0003735">
    <property type="term" value="F:structural constituent of ribosome"/>
    <property type="evidence" value="ECO:0007669"/>
    <property type="project" value="InterPro"/>
</dbReference>
<evidence type="ECO:0000256" key="4">
    <source>
        <dbReference type="ARBA" id="ARBA00023274"/>
    </source>
</evidence>
<dbReference type="AlphaFoldDB" id="D5GIP2"/>
<dbReference type="GeneID" id="9183319"/>
<reference evidence="7 8" key="1">
    <citation type="journal article" date="2010" name="Nature">
        <title>Perigord black truffle genome uncovers evolutionary origins and mechanisms of symbiosis.</title>
        <authorList>
            <person name="Martin F."/>
            <person name="Kohler A."/>
            <person name="Murat C."/>
            <person name="Balestrini R."/>
            <person name="Coutinho P.M."/>
            <person name="Jaillon O."/>
            <person name="Montanini B."/>
            <person name="Morin E."/>
            <person name="Noel B."/>
            <person name="Percudani R."/>
            <person name="Porcel B."/>
            <person name="Rubini A."/>
            <person name="Amicucci A."/>
            <person name="Amselem J."/>
            <person name="Anthouard V."/>
            <person name="Arcioni S."/>
            <person name="Artiguenave F."/>
            <person name="Aury J.M."/>
            <person name="Ballario P."/>
            <person name="Bolchi A."/>
            <person name="Brenna A."/>
            <person name="Brun A."/>
            <person name="Buee M."/>
            <person name="Cantarel B."/>
            <person name="Chevalier G."/>
            <person name="Couloux A."/>
            <person name="Da Silva C."/>
            <person name="Denoeud F."/>
            <person name="Duplessis S."/>
            <person name="Ghignone S."/>
            <person name="Hilselberger B."/>
            <person name="Iotti M."/>
            <person name="Marcais B."/>
            <person name="Mello A."/>
            <person name="Miranda M."/>
            <person name="Pacioni G."/>
            <person name="Quesneville H."/>
            <person name="Riccioni C."/>
            <person name="Ruotolo R."/>
            <person name="Splivallo R."/>
            <person name="Stocchi V."/>
            <person name="Tisserant E."/>
            <person name="Viscomi A.R."/>
            <person name="Zambonelli A."/>
            <person name="Zampieri E."/>
            <person name="Henrissat B."/>
            <person name="Lebrun M.H."/>
            <person name="Paolocci F."/>
            <person name="Bonfante P."/>
            <person name="Ottonello S."/>
            <person name="Wincker P."/>
        </authorList>
    </citation>
    <scope>NUCLEOTIDE SEQUENCE [LARGE SCALE GENOMIC DNA]</scope>
    <source>
        <strain evidence="7 8">Mel28</strain>
    </source>
</reference>
<evidence type="ECO:0000313" key="8">
    <source>
        <dbReference type="Proteomes" id="UP000006911"/>
    </source>
</evidence>
<dbReference type="GO" id="GO:1990904">
    <property type="term" value="C:ribonucleoprotein complex"/>
    <property type="evidence" value="ECO:0007669"/>
    <property type="project" value="UniProtKB-KW"/>
</dbReference>
<evidence type="ECO:0000256" key="2">
    <source>
        <dbReference type="ARBA" id="ARBA00022980"/>
    </source>
</evidence>
<dbReference type="RefSeq" id="XP_002840194.1">
    <property type="nucleotide sequence ID" value="XM_002840148.1"/>
</dbReference>
<feature type="domain" description="Ribosomal protein/NADH dehydrogenase" evidence="6">
    <location>
        <begin position="101"/>
        <end position="176"/>
    </location>
</feature>
<dbReference type="Gene3D" id="3.40.30.10">
    <property type="entry name" value="Glutaredoxin"/>
    <property type="match status" value="1"/>
</dbReference>
<dbReference type="HOGENOM" id="CLU_1225549_0_0_1"/>
<dbReference type="Pfam" id="PF05047">
    <property type="entry name" value="L51_S25_CI-B8"/>
    <property type="match status" value="1"/>
</dbReference>
<gene>
    <name evidence="7" type="ORF">GSTUM_00008594001</name>
</gene>